<dbReference type="InterPro" id="IPR001466">
    <property type="entry name" value="Beta-lactam-related"/>
</dbReference>
<dbReference type="InterPro" id="IPR012338">
    <property type="entry name" value="Beta-lactam/transpept-like"/>
</dbReference>
<dbReference type="Proteomes" id="UP001224392">
    <property type="component" value="Unassembled WGS sequence"/>
</dbReference>
<dbReference type="PANTHER" id="PTHR43283">
    <property type="entry name" value="BETA-LACTAMASE-RELATED"/>
    <property type="match status" value="1"/>
</dbReference>
<comment type="caution">
    <text evidence="3">The sequence shown here is derived from an EMBL/GenBank/DDBJ whole genome shotgun (WGS) entry which is preliminary data.</text>
</comment>
<accession>A0ABQ6LXK1</accession>
<protein>
    <recommendedName>
        <fullName evidence="2">Beta-lactamase-related domain-containing protein</fullName>
    </recommendedName>
</protein>
<feature type="chain" id="PRO_5046109330" description="Beta-lactamase-related domain-containing protein" evidence="1">
    <location>
        <begin position="31"/>
        <end position="427"/>
    </location>
</feature>
<feature type="domain" description="Beta-lactamase-related" evidence="2">
    <location>
        <begin position="34"/>
        <end position="390"/>
    </location>
</feature>
<feature type="signal peptide" evidence="1">
    <location>
        <begin position="1"/>
        <end position="30"/>
    </location>
</feature>
<keyword evidence="4" id="KW-1185">Reference proteome</keyword>
<evidence type="ECO:0000259" key="2">
    <source>
        <dbReference type="Pfam" id="PF00144"/>
    </source>
</evidence>
<dbReference type="SUPFAM" id="SSF56601">
    <property type="entry name" value="beta-lactamase/transpeptidase-like"/>
    <property type="match status" value="1"/>
</dbReference>
<dbReference type="Gene3D" id="3.40.710.10">
    <property type="entry name" value="DD-peptidase/beta-lactamase superfamily"/>
    <property type="match status" value="1"/>
</dbReference>
<reference evidence="3 4" key="1">
    <citation type="submission" date="2023-04" db="EMBL/GenBank/DDBJ databases">
        <title>Marinobulbifer ophiurae gen. nov., sp. Nov., isolate from tissue of brittle star Ophioplocus japonicus.</title>
        <authorList>
            <person name="Kawano K."/>
            <person name="Sawayama S."/>
            <person name="Nakagawa S."/>
        </authorList>
    </citation>
    <scope>NUCLEOTIDE SEQUENCE [LARGE SCALE GENOMIC DNA]</scope>
    <source>
        <strain evidence="3 4">NKW57</strain>
    </source>
</reference>
<organism evidence="3 4">
    <name type="scientific">Biformimicrobium ophioploci</name>
    <dbReference type="NCBI Taxonomy" id="3036711"/>
    <lineage>
        <taxon>Bacteria</taxon>
        <taxon>Pseudomonadati</taxon>
        <taxon>Pseudomonadota</taxon>
        <taxon>Gammaproteobacteria</taxon>
        <taxon>Cellvibrionales</taxon>
        <taxon>Microbulbiferaceae</taxon>
        <taxon>Biformimicrobium</taxon>
    </lineage>
</organism>
<sequence>MSRHYSRPFLTMLTTACATALLTICSPVLALDLDKALRDVASKNRLVGMSAVVVADGSADSVFHYGFSDLDQQRPVNDRTMYRIASISKMATAVAVMKLYEAGKIDLDRDVSDYLGFSLRHPEFAGVPITAKMLLSHTSGLRDGKGYFDFSSGALTPESPFGIRTLLQESGKYFTADMWGSEQPGPFFTYANVNSGVLGTLVEKVSGQRFDLFVKQEILEPLGMDGGFNVYEIEGIENLAVLYRASEPQADRFAGGHPARDFSAYRPGHNGLLFGPQGSLRTSAVSLVRFMKMLMNGGEYDGVRILKPETVALMDGAVWTFNGKNGDSYHNLFHEWGLGPHRITGQKGGDRIFGNLPMVGHAGEAYGLISDMYFNREKGVGVVFITNGLLDSGTFEYGEDSAFYAPEEETFKVVEKYLNLSSRTPRK</sequence>
<gene>
    <name evidence="3" type="ORF">MNKW57_11670</name>
</gene>
<dbReference type="EMBL" id="BSYJ01000002">
    <property type="protein sequence ID" value="GMG86846.1"/>
    <property type="molecule type" value="Genomic_DNA"/>
</dbReference>
<dbReference type="PANTHER" id="PTHR43283:SF3">
    <property type="entry name" value="BETA-LACTAMASE FAMILY PROTEIN (AFU_ORTHOLOGUE AFUA_5G07500)"/>
    <property type="match status" value="1"/>
</dbReference>
<dbReference type="Pfam" id="PF00144">
    <property type="entry name" value="Beta-lactamase"/>
    <property type="match status" value="1"/>
</dbReference>
<evidence type="ECO:0000313" key="4">
    <source>
        <dbReference type="Proteomes" id="UP001224392"/>
    </source>
</evidence>
<evidence type="ECO:0000256" key="1">
    <source>
        <dbReference type="SAM" id="SignalP"/>
    </source>
</evidence>
<dbReference type="InterPro" id="IPR050789">
    <property type="entry name" value="Diverse_Enzym_Activities"/>
</dbReference>
<proteinExistence type="predicted"/>
<name>A0ABQ6LXK1_9GAMM</name>
<dbReference type="RefSeq" id="WP_285763452.1">
    <property type="nucleotide sequence ID" value="NZ_BSYJ01000002.1"/>
</dbReference>
<keyword evidence="1" id="KW-0732">Signal</keyword>
<evidence type="ECO:0000313" key="3">
    <source>
        <dbReference type="EMBL" id="GMG86846.1"/>
    </source>
</evidence>